<accession>A0A1H7XXX4</accession>
<keyword evidence="2" id="KW-1185">Reference proteome</keyword>
<dbReference type="SUPFAM" id="SSF141694">
    <property type="entry name" value="AF2212/PG0164-like"/>
    <property type="match status" value="1"/>
</dbReference>
<dbReference type="AlphaFoldDB" id="A0A1H7XXX4"/>
<dbReference type="EMBL" id="FOAF01000011">
    <property type="protein sequence ID" value="SEM38806.1"/>
    <property type="molecule type" value="Genomic_DNA"/>
</dbReference>
<sequence>MFILGLKAASGESTDYRGWNTYDEDVKNKCYFCRKALDMYTAIKGIYENGVLRLLEPAPNIKRAEVVITFLNEEKATAKKARRPGGLLRLQKNKGKHFDIPSDFNDPIDDLKDYM</sequence>
<gene>
    <name evidence="1" type="ORF">SAMN05661044_05059</name>
</gene>
<dbReference type="STRING" id="407022.SAMN05661044_05059"/>
<dbReference type="OrthoDB" id="7064984at2"/>
<organism evidence="1 2">
    <name type="scientific">Olivibacter domesticus</name>
    <name type="common">Pseudosphingobacterium domesticum</name>
    <dbReference type="NCBI Taxonomy" id="407022"/>
    <lineage>
        <taxon>Bacteria</taxon>
        <taxon>Pseudomonadati</taxon>
        <taxon>Bacteroidota</taxon>
        <taxon>Sphingobacteriia</taxon>
        <taxon>Sphingobacteriales</taxon>
        <taxon>Sphingobacteriaceae</taxon>
        <taxon>Olivibacter</taxon>
    </lineage>
</organism>
<protein>
    <recommendedName>
        <fullName evidence="3">DUF2281 domain-containing protein</fullName>
    </recommendedName>
</protein>
<evidence type="ECO:0000313" key="2">
    <source>
        <dbReference type="Proteomes" id="UP000199421"/>
    </source>
</evidence>
<name>A0A1H7XXX4_OLID1</name>
<proteinExistence type="predicted"/>
<dbReference type="RefSeq" id="WP_093331164.1">
    <property type="nucleotide sequence ID" value="NZ_FOAF01000011.1"/>
</dbReference>
<evidence type="ECO:0000313" key="1">
    <source>
        <dbReference type="EMBL" id="SEM38806.1"/>
    </source>
</evidence>
<dbReference type="Proteomes" id="UP000199421">
    <property type="component" value="Unassembled WGS sequence"/>
</dbReference>
<reference evidence="2" key="1">
    <citation type="submission" date="2016-10" db="EMBL/GenBank/DDBJ databases">
        <authorList>
            <person name="Varghese N."/>
            <person name="Submissions S."/>
        </authorList>
    </citation>
    <scope>NUCLEOTIDE SEQUENCE [LARGE SCALE GENOMIC DNA]</scope>
    <source>
        <strain evidence="2">DSM 18733</strain>
    </source>
</reference>
<evidence type="ECO:0008006" key="3">
    <source>
        <dbReference type="Google" id="ProtNLM"/>
    </source>
</evidence>